<name>A0A5C7F374_9BACI</name>
<feature type="transmembrane region" description="Helical" evidence="1">
    <location>
        <begin position="37"/>
        <end position="61"/>
    </location>
</feature>
<sequence length="160" mass="17980">MLDLLWQYILIFLMAATPWLEILIVIPIGVGMGLEPLLVGFVSFIGNFLPVLFIVYLLHYVENTQRVRNWKAGRLKKKRRKRTTGRGKKAEALFIKYGLPGLAVLGPALTGIHLAAVIALSLKAGKHETAWWMAISLAAWTIFLTIASIYSLEWIQSLFS</sequence>
<feature type="transmembrane region" description="Helical" evidence="1">
    <location>
        <begin position="102"/>
        <end position="122"/>
    </location>
</feature>
<evidence type="ECO:0000313" key="3">
    <source>
        <dbReference type="Proteomes" id="UP000321816"/>
    </source>
</evidence>
<keyword evidence="1" id="KW-1133">Transmembrane helix</keyword>
<dbReference type="InterPro" id="IPR009577">
    <property type="entry name" value="Sm_multidrug_ex"/>
</dbReference>
<feature type="transmembrane region" description="Helical" evidence="1">
    <location>
        <begin position="6"/>
        <end position="30"/>
    </location>
</feature>
<dbReference type="EMBL" id="CP144914">
    <property type="protein sequence ID" value="WWD81000.1"/>
    <property type="molecule type" value="Genomic_DNA"/>
</dbReference>
<protein>
    <submittedName>
        <fullName evidence="2">Small multi-drug export protein</fullName>
    </submittedName>
</protein>
<keyword evidence="1" id="KW-0812">Transmembrane</keyword>
<evidence type="ECO:0000313" key="2">
    <source>
        <dbReference type="EMBL" id="WWD81000.1"/>
    </source>
</evidence>
<dbReference type="Pfam" id="PF06695">
    <property type="entry name" value="Sm_multidrug_ex"/>
    <property type="match status" value="1"/>
</dbReference>
<organism evidence="2 3">
    <name type="scientific">Alkalicoccus halolimnae</name>
    <dbReference type="NCBI Taxonomy" id="1667239"/>
    <lineage>
        <taxon>Bacteria</taxon>
        <taxon>Bacillati</taxon>
        <taxon>Bacillota</taxon>
        <taxon>Bacilli</taxon>
        <taxon>Bacillales</taxon>
        <taxon>Bacillaceae</taxon>
        <taxon>Alkalicoccus</taxon>
    </lineage>
</organism>
<keyword evidence="1" id="KW-0472">Membrane</keyword>
<proteinExistence type="predicted"/>
<gene>
    <name evidence="2" type="ORF">FTX54_005400</name>
</gene>
<reference evidence="2 3" key="1">
    <citation type="submission" date="2024-01" db="EMBL/GenBank/DDBJ databases">
        <title>Complete Genome Sequence of Alkalicoccus halolimnae BZ-SZ-XJ29T, a Moderately Halophilic Bacterium Isolated from a Salt Lake.</title>
        <authorList>
            <person name="Zhao B."/>
        </authorList>
    </citation>
    <scope>NUCLEOTIDE SEQUENCE [LARGE SCALE GENOMIC DNA]</scope>
    <source>
        <strain evidence="2 3">BZ-SZ-XJ29</strain>
    </source>
</reference>
<accession>A0A5C7F374</accession>
<dbReference type="Proteomes" id="UP000321816">
    <property type="component" value="Chromosome"/>
</dbReference>
<keyword evidence="3" id="KW-1185">Reference proteome</keyword>
<feature type="transmembrane region" description="Helical" evidence="1">
    <location>
        <begin position="129"/>
        <end position="150"/>
    </location>
</feature>
<evidence type="ECO:0000256" key="1">
    <source>
        <dbReference type="SAM" id="Phobius"/>
    </source>
</evidence>
<dbReference type="RefSeq" id="WP_147804050.1">
    <property type="nucleotide sequence ID" value="NZ_CP144914.1"/>
</dbReference>
<dbReference type="AlphaFoldDB" id="A0A5C7F374"/>
<dbReference type="KEGG" id="ahal:FTX54_005400"/>
<dbReference type="OrthoDB" id="6400183at2"/>